<dbReference type="EMBL" id="LR796758">
    <property type="protein sequence ID" value="CAB4164073.1"/>
    <property type="molecule type" value="Genomic_DNA"/>
</dbReference>
<protein>
    <submittedName>
        <fullName evidence="4">Uncharacterized protein</fullName>
    </submittedName>
</protein>
<gene>
    <name evidence="3" type="ORF">UFOVP1146_9</name>
    <name evidence="4" type="ORF">UFOVP1638_136</name>
    <name evidence="1" type="ORF">UFOVP812_342</name>
    <name evidence="2" type="ORF">UFOVP818_223</name>
</gene>
<evidence type="ECO:0000313" key="1">
    <source>
        <dbReference type="EMBL" id="CAB4164073.1"/>
    </source>
</evidence>
<evidence type="ECO:0000313" key="4">
    <source>
        <dbReference type="EMBL" id="CAB4221055.1"/>
    </source>
</evidence>
<sequence length="194" mass="21502">MNIAFVLGNGISRRGLGLNGLRPYGKIYGCNSLYTEFEPNVLVATDKPISARIQESGYSAKNVFYTRKPLPGLGALAIPKQYYGFSSGPAAAGIAAFDANQQIYLIGFDCGPTSDQHFNNIYAGTEFYKPVTSLPTFTGNWIRQIRTVTKDFPNTRFFRVTGATTARMSELDSIPNLKHLSIDKFLEYIYSLQL</sequence>
<dbReference type="EMBL" id="LR797099">
    <property type="protein sequence ID" value="CAB4186623.1"/>
    <property type="molecule type" value="Genomic_DNA"/>
</dbReference>
<dbReference type="EMBL" id="LR796776">
    <property type="protein sequence ID" value="CAB4165687.1"/>
    <property type="molecule type" value="Genomic_DNA"/>
</dbReference>
<organism evidence="4">
    <name type="scientific">uncultured Caudovirales phage</name>
    <dbReference type="NCBI Taxonomy" id="2100421"/>
    <lineage>
        <taxon>Viruses</taxon>
        <taxon>Duplodnaviria</taxon>
        <taxon>Heunggongvirae</taxon>
        <taxon>Uroviricota</taxon>
        <taxon>Caudoviricetes</taxon>
        <taxon>Peduoviridae</taxon>
        <taxon>Maltschvirus</taxon>
        <taxon>Maltschvirus maltsch</taxon>
    </lineage>
</organism>
<evidence type="ECO:0000313" key="3">
    <source>
        <dbReference type="EMBL" id="CAB4186623.1"/>
    </source>
</evidence>
<proteinExistence type="predicted"/>
<name>A0A6J5T050_9CAUD</name>
<dbReference type="EMBL" id="LR797502">
    <property type="protein sequence ID" value="CAB4221055.1"/>
    <property type="molecule type" value="Genomic_DNA"/>
</dbReference>
<accession>A0A6J5T050</accession>
<reference evidence="4" key="1">
    <citation type="submission" date="2020-05" db="EMBL/GenBank/DDBJ databases">
        <authorList>
            <person name="Chiriac C."/>
            <person name="Salcher M."/>
            <person name="Ghai R."/>
            <person name="Kavagutti S V."/>
        </authorList>
    </citation>
    <scope>NUCLEOTIDE SEQUENCE</scope>
</reference>
<evidence type="ECO:0000313" key="2">
    <source>
        <dbReference type="EMBL" id="CAB4165687.1"/>
    </source>
</evidence>